<comment type="caution">
    <text evidence="3">The sequence shown here is derived from an EMBL/GenBank/DDBJ whole genome shotgun (WGS) entry which is preliminary data.</text>
</comment>
<dbReference type="RefSeq" id="WP_067017321.1">
    <property type="nucleotide sequence ID" value="NZ_KQ949077.1"/>
</dbReference>
<dbReference type="EMBL" id="LMXB01000021">
    <property type="protein sequence ID" value="KUO21772.1"/>
    <property type="molecule type" value="Genomic_DNA"/>
</dbReference>
<evidence type="ECO:0000256" key="1">
    <source>
        <dbReference type="ARBA" id="ARBA00022527"/>
    </source>
</evidence>
<protein>
    <recommendedName>
        <fullName evidence="2">Histidine kinase/HSP90-like ATPase domain-containing protein</fullName>
    </recommendedName>
</protein>
<dbReference type="STRING" id="909626.AQJ91_06405"/>
<evidence type="ECO:0000259" key="2">
    <source>
        <dbReference type="Pfam" id="PF13581"/>
    </source>
</evidence>
<gene>
    <name evidence="3" type="ORF">AQJ91_06405</name>
</gene>
<organism evidence="3 4">
    <name type="scientific">Streptomyces dysideae</name>
    <dbReference type="NCBI Taxonomy" id="909626"/>
    <lineage>
        <taxon>Bacteria</taxon>
        <taxon>Bacillati</taxon>
        <taxon>Actinomycetota</taxon>
        <taxon>Actinomycetes</taxon>
        <taxon>Kitasatosporales</taxon>
        <taxon>Streptomycetaceae</taxon>
        <taxon>Streptomyces</taxon>
    </lineage>
</organism>
<dbReference type="GO" id="GO:0004674">
    <property type="term" value="F:protein serine/threonine kinase activity"/>
    <property type="evidence" value="ECO:0007669"/>
    <property type="project" value="UniProtKB-KW"/>
</dbReference>
<dbReference type="CDD" id="cd16936">
    <property type="entry name" value="HATPase_RsbW-like"/>
    <property type="match status" value="1"/>
</dbReference>
<name>A0A124IFK6_9ACTN</name>
<sequence length="138" mass="15080">MRKPETPQPLWTYGLTIPHDPRAVGVVRATIRSILSAAKLNCIVDTVELLVSEVVTNAYQHSAMETHVSMERTPEDFRVTVWDHGLGTPMPLAPAAHDERGRGLGIVEACADQWGVRGYPHGKAMWFTVAPKGNGDPA</sequence>
<dbReference type="InterPro" id="IPR050267">
    <property type="entry name" value="Anti-sigma-factor_SerPK"/>
</dbReference>
<dbReference type="Pfam" id="PF13581">
    <property type="entry name" value="HATPase_c_2"/>
    <property type="match status" value="1"/>
</dbReference>
<reference evidence="3 4" key="1">
    <citation type="submission" date="2015-10" db="EMBL/GenBank/DDBJ databases">
        <title>Draft genome sequence of Streptomyces sp. RV15, isolated from a marine sponge.</title>
        <authorList>
            <person name="Ruckert C."/>
            <person name="Abdelmohsen U.R."/>
            <person name="Winkler A."/>
            <person name="Hentschel U."/>
            <person name="Kalinowski J."/>
            <person name="Kampfer P."/>
            <person name="Glaeser S."/>
        </authorList>
    </citation>
    <scope>NUCLEOTIDE SEQUENCE [LARGE SCALE GENOMIC DNA]</scope>
    <source>
        <strain evidence="3 4">RV15</strain>
    </source>
</reference>
<keyword evidence="1" id="KW-0723">Serine/threonine-protein kinase</keyword>
<keyword evidence="4" id="KW-1185">Reference proteome</keyword>
<dbReference type="SUPFAM" id="SSF55874">
    <property type="entry name" value="ATPase domain of HSP90 chaperone/DNA topoisomerase II/histidine kinase"/>
    <property type="match status" value="1"/>
</dbReference>
<keyword evidence="1" id="KW-0808">Transferase</keyword>
<proteinExistence type="predicted"/>
<dbReference type="InterPro" id="IPR036890">
    <property type="entry name" value="HATPase_C_sf"/>
</dbReference>
<dbReference type="Proteomes" id="UP000053260">
    <property type="component" value="Unassembled WGS sequence"/>
</dbReference>
<dbReference type="OrthoDB" id="4243476at2"/>
<dbReference type="Gene3D" id="3.30.565.10">
    <property type="entry name" value="Histidine kinase-like ATPase, C-terminal domain"/>
    <property type="match status" value="1"/>
</dbReference>
<keyword evidence="1" id="KW-0418">Kinase</keyword>
<evidence type="ECO:0000313" key="4">
    <source>
        <dbReference type="Proteomes" id="UP000053260"/>
    </source>
</evidence>
<dbReference type="AlphaFoldDB" id="A0A124IFK6"/>
<dbReference type="InterPro" id="IPR003594">
    <property type="entry name" value="HATPase_dom"/>
</dbReference>
<feature type="domain" description="Histidine kinase/HSP90-like ATPase" evidence="2">
    <location>
        <begin position="17"/>
        <end position="127"/>
    </location>
</feature>
<accession>A0A124IFK6</accession>
<evidence type="ECO:0000313" key="3">
    <source>
        <dbReference type="EMBL" id="KUO21772.1"/>
    </source>
</evidence>
<dbReference type="PANTHER" id="PTHR35526">
    <property type="entry name" value="ANTI-SIGMA-F FACTOR RSBW-RELATED"/>
    <property type="match status" value="1"/>
</dbReference>
<dbReference type="PANTHER" id="PTHR35526:SF3">
    <property type="entry name" value="ANTI-SIGMA-F FACTOR RSBW"/>
    <property type="match status" value="1"/>
</dbReference>